<keyword evidence="5" id="KW-0677">Repeat</keyword>
<dbReference type="PANTHER" id="PTHR14344:SF3">
    <property type="entry name" value="WD REPEAT-CONTAINING PROTEIN 6"/>
    <property type="match status" value="1"/>
</dbReference>
<proteinExistence type="predicted"/>
<reference evidence="6 7" key="1">
    <citation type="journal article" date="2022" name="G3 (Bethesda)">
        <title>Whole-genome sequence and methylome profiling of the almond [Prunus dulcis (Mill.) D.A. Webb] cultivar 'Nonpareil'.</title>
        <authorList>
            <person name="D'Amico-Willman K.M."/>
            <person name="Ouma W.Z."/>
            <person name="Meulia T."/>
            <person name="Sideli G.M."/>
            <person name="Gradziel T.M."/>
            <person name="Fresnedo-Ramirez J."/>
        </authorList>
    </citation>
    <scope>NUCLEOTIDE SEQUENCE [LARGE SCALE GENOMIC DNA]</scope>
    <source>
        <strain evidence="6">Clone GOH B32 T37-40</strain>
    </source>
</reference>
<protein>
    <submittedName>
        <fullName evidence="6">Uncharacterized protein</fullName>
    </submittedName>
</protein>
<evidence type="ECO:0000256" key="1">
    <source>
        <dbReference type="ARBA" id="ARBA00004496"/>
    </source>
</evidence>
<dbReference type="Proteomes" id="UP001054821">
    <property type="component" value="Chromosome 4"/>
</dbReference>
<keyword evidence="3" id="KW-0853">WD repeat</keyword>
<evidence type="ECO:0000256" key="2">
    <source>
        <dbReference type="ARBA" id="ARBA00022490"/>
    </source>
</evidence>
<dbReference type="EMBL" id="JAJFAZ020000004">
    <property type="protein sequence ID" value="KAI5334432.1"/>
    <property type="molecule type" value="Genomic_DNA"/>
</dbReference>
<keyword evidence="7" id="KW-1185">Reference proteome</keyword>
<keyword evidence="2" id="KW-0963">Cytoplasm</keyword>
<accession>A0AAD4Z5K0</accession>
<evidence type="ECO:0000256" key="5">
    <source>
        <dbReference type="ARBA" id="ARBA00022737"/>
    </source>
</evidence>
<dbReference type="GO" id="GO:0030488">
    <property type="term" value="P:tRNA methylation"/>
    <property type="evidence" value="ECO:0007669"/>
    <property type="project" value="TreeGrafter"/>
</dbReference>
<sequence>MKQVKELSLIQSVSTDNSSVNELSSCHCAAGLASVDFIIWNLLTETKVVQIPCGGWSRPHSYYLGDVPEIKNCFAYVKGLCQSI</sequence>
<evidence type="ECO:0000256" key="3">
    <source>
        <dbReference type="ARBA" id="ARBA00022574"/>
    </source>
</evidence>
<evidence type="ECO:0000313" key="7">
    <source>
        <dbReference type="Proteomes" id="UP001054821"/>
    </source>
</evidence>
<dbReference type="PANTHER" id="PTHR14344">
    <property type="entry name" value="WD REPEAT PROTEIN"/>
    <property type="match status" value="1"/>
</dbReference>
<evidence type="ECO:0000313" key="6">
    <source>
        <dbReference type="EMBL" id="KAI5334432.1"/>
    </source>
</evidence>
<keyword evidence="4" id="KW-0819">tRNA processing</keyword>
<comment type="caution">
    <text evidence="6">The sequence shown here is derived from an EMBL/GenBank/DDBJ whole genome shotgun (WGS) entry which is preliminary data.</text>
</comment>
<dbReference type="InterPro" id="IPR051973">
    <property type="entry name" value="tRNA_Anticodon_Mtase-Reg"/>
</dbReference>
<dbReference type="GO" id="GO:0005737">
    <property type="term" value="C:cytoplasm"/>
    <property type="evidence" value="ECO:0007669"/>
    <property type="project" value="UniProtKB-SubCell"/>
</dbReference>
<dbReference type="AlphaFoldDB" id="A0AAD4Z5K0"/>
<name>A0AAD4Z5K0_PRUDU</name>
<comment type="subcellular location">
    <subcellularLocation>
        <location evidence="1">Cytoplasm</location>
    </subcellularLocation>
</comment>
<gene>
    <name evidence="6" type="ORF">L3X38_024565</name>
</gene>
<evidence type="ECO:0000256" key="4">
    <source>
        <dbReference type="ARBA" id="ARBA00022694"/>
    </source>
</evidence>
<organism evidence="6 7">
    <name type="scientific">Prunus dulcis</name>
    <name type="common">Almond</name>
    <name type="synonym">Amygdalus dulcis</name>
    <dbReference type="NCBI Taxonomy" id="3755"/>
    <lineage>
        <taxon>Eukaryota</taxon>
        <taxon>Viridiplantae</taxon>
        <taxon>Streptophyta</taxon>
        <taxon>Embryophyta</taxon>
        <taxon>Tracheophyta</taxon>
        <taxon>Spermatophyta</taxon>
        <taxon>Magnoliopsida</taxon>
        <taxon>eudicotyledons</taxon>
        <taxon>Gunneridae</taxon>
        <taxon>Pentapetalae</taxon>
        <taxon>rosids</taxon>
        <taxon>fabids</taxon>
        <taxon>Rosales</taxon>
        <taxon>Rosaceae</taxon>
        <taxon>Amygdaloideae</taxon>
        <taxon>Amygdaleae</taxon>
        <taxon>Prunus</taxon>
    </lineage>
</organism>